<dbReference type="InterPro" id="IPR012259">
    <property type="entry name" value="DHFR"/>
</dbReference>
<dbReference type="GO" id="GO:0046654">
    <property type="term" value="P:tetrahydrofolate biosynthetic process"/>
    <property type="evidence" value="ECO:0007669"/>
    <property type="project" value="UniProtKB-UniPathway"/>
</dbReference>
<keyword evidence="5 8" id="KW-0521">NADP</keyword>
<evidence type="ECO:0000313" key="12">
    <source>
        <dbReference type="Proteomes" id="UP000199017"/>
    </source>
</evidence>
<evidence type="ECO:0000256" key="7">
    <source>
        <dbReference type="ARBA" id="ARBA00025067"/>
    </source>
</evidence>
<dbReference type="InterPro" id="IPR001796">
    <property type="entry name" value="DHFR_dom"/>
</dbReference>
<feature type="domain" description="DHFR" evidence="10">
    <location>
        <begin position="1"/>
        <end position="159"/>
    </location>
</feature>
<dbReference type="GO" id="GO:0070401">
    <property type="term" value="F:NADP+ binding"/>
    <property type="evidence" value="ECO:0007669"/>
    <property type="project" value="UniProtKB-ARBA"/>
</dbReference>
<dbReference type="EMBL" id="FNDU01000002">
    <property type="protein sequence ID" value="SDH69359.1"/>
    <property type="molecule type" value="Genomic_DNA"/>
</dbReference>
<dbReference type="FunFam" id="3.40.430.10:FF:000001">
    <property type="entry name" value="Dihydrofolate reductase"/>
    <property type="match status" value="1"/>
</dbReference>
<dbReference type="PIRSF" id="PIRSF000194">
    <property type="entry name" value="DHFR"/>
    <property type="match status" value="1"/>
</dbReference>
<dbReference type="PANTHER" id="PTHR48069">
    <property type="entry name" value="DIHYDROFOLATE REDUCTASE"/>
    <property type="match status" value="1"/>
</dbReference>
<dbReference type="CDD" id="cd00209">
    <property type="entry name" value="DHFR"/>
    <property type="match status" value="1"/>
</dbReference>
<dbReference type="EC" id="1.5.1.3" evidence="3 8"/>
<keyword evidence="6 8" id="KW-0560">Oxidoreductase</keyword>
<dbReference type="STRING" id="930129.SAMN05216352_102233"/>
<dbReference type="Pfam" id="PF00186">
    <property type="entry name" value="DHFR_1"/>
    <property type="match status" value="1"/>
</dbReference>
<dbReference type="PROSITE" id="PS51330">
    <property type="entry name" value="DHFR_2"/>
    <property type="match status" value="1"/>
</dbReference>
<gene>
    <name evidence="11" type="ORF">SAMN05216352_102233</name>
</gene>
<evidence type="ECO:0000256" key="3">
    <source>
        <dbReference type="ARBA" id="ARBA00012856"/>
    </source>
</evidence>
<comment type="pathway">
    <text evidence="1 8">Cofactor biosynthesis; tetrahydrofolate biosynthesis; 5,6,7,8-tetrahydrofolate from 7,8-dihydrofolate: step 1/1.</text>
</comment>
<dbReference type="PANTHER" id="PTHR48069:SF3">
    <property type="entry name" value="DIHYDROFOLATE REDUCTASE"/>
    <property type="match status" value="1"/>
</dbReference>
<evidence type="ECO:0000256" key="9">
    <source>
        <dbReference type="RuleBase" id="RU004474"/>
    </source>
</evidence>
<evidence type="ECO:0000256" key="8">
    <source>
        <dbReference type="PIRNR" id="PIRNR000194"/>
    </source>
</evidence>
<dbReference type="GO" id="GO:0006730">
    <property type="term" value="P:one-carbon metabolic process"/>
    <property type="evidence" value="ECO:0007669"/>
    <property type="project" value="UniProtKB-KW"/>
</dbReference>
<reference evidence="11 12" key="1">
    <citation type="submission" date="2016-10" db="EMBL/GenBank/DDBJ databases">
        <authorList>
            <person name="de Groot N.N."/>
        </authorList>
    </citation>
    <scope>NUCLEOTIDE SEQUENCE [LARGE SCALE GENOMIC DNA]</scope>
    <source>
        <strain evidence="12">P4B,CCM 7963,CECT 7998,DSM 25260,IBRC-M 10614,KCTC 13821</strain>
    </source>
</reference>
<dbReference type="OrthoDB" id="9804315at2"/>
<proteinExistence type="inferred from homology"/>
<dbReference type="UniPathway" id="UPA00077">
    <property type="reaction ID" value="UER00158"/>
</dbReference>
<dbReference type="GO" id="GO:0046655">
    <property type="term" value="P:folic acid metabolic process"/>
    <property type="evidence" value="ECO:0007669"/>
    <property type="project" value="TreeGrafter"/>
</dbReference>
<protein>
    <recommendedName>
        <fullName evidence="3 8">Dihydrofolate reductase</fullName>
        <ecNumber evidence="3 8">1.5.1.3</ecNumber>
    </recommendedName>
</protein>
<dbReference type="GO" id="GO:0046452">
    <property type="term" value="P:dihydrofolate metabolic process"/>
    <property type="evidence" value="ECO:0007669"/>
    <property type="project" value="TreeGrafter"/>
</dbReference>
<organism evidence="11 12">
    <name type="scientific">Alteribacillus bidgolensis</name>
    <dbReference type="NCBI Taxonomy" id="930129"/>
    <lineage>
        <taxon>Bacteria</taxon>
        <taxon>Bacillati</taxon>
        <taxon>Bacillota</taxon>
        <taxon>Bacilli</taxon>
        <taxon>Bacillales</taxon>
        <taxon>Bacillaceae</taxon>
        <taxon>Alteribacillus</taxon>
    </lineage>
</organism>
<dbReference type="GO" id="GO:0004146">
    <property type="term" value="F:dihydrofolate reductase activity"/>
    <property type="evidence" value="ECO:0007669"/>
    <property type="project" value="UniProtKB-EC"/>
</dbReference>
<sequence>MISFIAAMDENRVIGHENKMPWHLPADLKHFKEVTNGHPIIMGRKTYEAIGRPLPRRQNIIVTNKKDFTAEGCEVVHSLDEAKRIAATKQEIFVIGGETLFEQFLPAADRMYLTIIHDTFPGDTYFPEWRREDWVTTEKKQGKTNEKNLYPHTFITLERKH</sequence>
<dbReference type="PROSITE" id="PS00075">
    <property type="entry name" value="DHFR_1"/>
    <property type="match status" value="1"/>
</dbReference>
<keyword evidence="4 8" id="KW-0554">One-carbon metabolism</keyword>
<dbReference type="InterPro" id="IPR024072">
    <property type="entry name" value="DHFR-like_dom_sf"/>
</dbReference>
<dbReference type="PRINTS" id="PR00070">
    <property type="entry name" value="DHFR"/>
</dbReference>
<evidence type="ECO:0000256" key="6">
    <source>
        <dbReference type="ARBA" id="ARBA00023002"/>
    </source>
</evidence>
<evidence type="ECO:0000313" key="11">
    <source>
        <dbReference type="EMBL" id="SDH69359.1"/>
    </source>
</evidence>
<comment type="similarity">
    <text evidence="2 8 9">Belongs to the dihydrofolate reductase family.</text>
</comment>
<dbReference type="GO" id="GO:0005829">
    <property type="term" value="C:cytosol"/>
    <property type="evidence" value="ECO:0007669"/>
    <property type="project" value="TreeGrafter"/>
</dbReference>
<keyword evidence="12" id="KW-1185">Reference proteome</keyword>
<dbReference type="Gene3D" id="3.40.430.10">
    <property type="entry name" value="Dihydrofolate Reductase, subunit A"/>
    <property type="match status" value="1"/>
</dbReference>
<evidence type="ECO:0000256" key="5">
    <source>
        <dbReference type="ARBA" id="ARBA00022857"/>
    </source>
</evidence>
<dbReference type="Proteomes" id="UP000199017">
    <property type="component" value="Unassembled WGS sequence"/>
</dbReference>
<evidence type="ECO:0000256" key="2">
    <source>
        <dbReference type="ARBA" id="ARBA00009539"/>
    </source>
</evidence>
<evidence type="ECO:0000259" key="10">
    <source>
        <dbReference type="PROSITE" id="PS51330"/>
    </source>
</evidence>
<name>A0A1G8EI27_9BACI</name>
<dbReference type="InterPro" id="IPR017925">
    <property type="entry name" value="DHFR_CS"/>
</dbReference>
<accession>A0A1G8EI27</accession>
<comment type="function">
    <text evidence="7 8">Key enzyme in folate metabolism. Catalyzes an essential reaction for de novo glycine and purine synthesis, and for DNA precursor synthesis.</text>
</comment>
<evidence type="ECO:0000256" key="4">
    <source>
        <dbReference type="ARBA" id="ARBA00022563"/>
    </source>
</evidence>
<dbReference type="RefSeq" id="WP_091581353.1">
    <property type="nucleotide sequence ID" value="NZ_FNDU01000002.1"/>
</dbReference>
<evidence type="ECO:0000256" key="1">
    <source>
        <dbReference type="ARBA" id="ARBA00004903"/>
    </source>
</evidence>
<dbReference type="AlphaFoldDB" id="A0A1G8EI27"/>
<dbReference type="SUPFAM" id="SSF53597">
    <property type="entry name" value="Dihydrofolate reductase-like"/>
    <property type="match status" value="1"/>
</dbReference>
<comment type="catalytic activity">
    <reaction evidence="8">
        <text>(6S)-5,6,7,8-tetrahydrofolate + NADP(+) = 7,8-dihydrofolate + NADPH + H(+)</text>
        <dbReference type="Rhea" id="RHEA:15009"/>
        <dbReference type="ChEBI" id="CHEBI:15378"/>
        <dbReference type="ChEBI" id="CHEBI:57451"/>
        <dbReference type="ChEBI" id="CHEBI:57453"/>
        <dbReference type="ChEBI" id="CHEBI:57783"/>
        <dbReference type="ChEBI" id="CHEBI:58349"/>
        <dbReference type="EC" id="1.5.1.3"/>
    </reaction>
</comment>